<protein>
    <submittedName>
        <fullName evidence="2">Uncharacterized protein</fullName>
    </submittedName>
</protein>
<dbReference type="EMBL" id="FQXM01000012">
    <property type="protein sequence ID" value="SHH77141.1"/>
    <property type="molecule type" value="Genomic_DNA"/>
</dbReference>
<keyword evidence="3" id="KW-1185">Reference proteome</keyword>
<feature type="compositionally biased region" description="Basic and acidic residues" evidence="1">
    <location>
        <begin position="13"/>
        <end position="26"/>
    </location>
</feature>
<sequence length="61" mass="7137">MYDAKIKNQMNSLEKKSNKDNLDDSRSKNKYIYDRSFYSAVNSELISSTKSSHIPNENIFQ</sequence>
<proteinExistence type="predicted"/>
<organism evidence="2 3">
    <name type="scientific">Clostridium grantii DSM 8605</name>
    <dbReference type="NCBI Taxonomy" id="1121316"/>
    <lineage>
        <taxon>Bacteria</taxon>
        <taxon>Bacillati</taxon>
        <taxon>Bacillota</taxon>
        <taxon>Clostridia</taxon>
        <taxon>Eubacteriales</taxon>
        <taxon>Clostridiaceae</taxon>
        <taxon>Clostridium</taxon>
    </lineage>
</organism>
<evidence type="ECO:0000256" key="1">
    <source>
        <dbReference type="SAM" id="MobiDB-lite"/>
    </source>
</evidence>
<dbReference type="AlphaFoldDB" id="A0A1M5VPD1"/>
<dbReference type="Proteomes" id="UP000184447">
    <property type="component" value="Unassembled WGS sequence"/>
</dbReference>
<accession>A0A1M5VPD1</accession>
<reference evidence="2 3" key="1">
    <citation type="submission" date="2016-11" db="EMBL/GenBank/DDBJ databases">
        <authorList>
            <person name="Jaros S."/>
            <person name="Januszkiewicz K."/>
            <person name="Wedrychowicz H."/>
        </authorList>
    </citation>
    <scope>NUCLEOTIDE SEQUENCE [LARGE SCALE GENOMIC DNA]</scope>
    <source>
        <strain evidence="2 3">DSM 8605</strain>
    </source>
</reference>
<evidence type="ECO:0000313" key="2">
    <source>
        <dbReference type="EMBL" id="SHH77141.1"/>
    </source>
</evidence>
<gene>
    <name evidence="2" type="ORF">SAMN02745207_02416</name>
</gene>
<name>A0A1M5VPD1_9CLOT</name>
<dbReference type="RefSeq" id="WP_073338676.1">
    <property type="nucleotide sequence ID" value="NZ_FQXM01000012.1"/>
</dbReference>
<feature type="region of interest" description="Disordered" evidence="1">
    <location>
        <begin position="1"/>
        <end position="26"/>
    </location>
</feature>
<evidence type="ECO:0000313" key="3">
    <source>
        <dbReference type="Proteomes" id="UP000184447"/>
    </source>
</evidence>
<dbReference type="STRING" id="1121316.SAMN02745207_02416"/>